<gene>
    <name evidence="1" type="ORF">MFLO_15718</name>
</gene>
<proteinExistence type="predicted"/>
<sequence length="110" mass="13188">MKELIKLINKNPDLEVVPLVYTEIADYEFSFVMGKILKCEIDYMCEYDERLFVWSDENGLDLLGYLWDEEERKSFLSDKEEIKGQIEIRARIRYEAIEWKKVIVVWIGAE</sequence>
<reference evidence="1 2" key="1">
    <citation type="journal article" date="2014" name="Int. J. Syst. Evol. Microbiol.">
        <title>Listeria floridensis sp. nov., Listeria aquatica sp. nov., Listeria cornellensis sp. nov., Listeria riparia sp. nov. and Listeria grandensis sp. nov., from agricultural and natural environments.</title>
        <authorList>
            <person name="den Bakker H.C."/>
            <person name="Warchocki S."/>
            <person name="Wright E.M."/>
            <person name="Allred A.F."/>
            <person name="Ahlstrom C."/>
            <person name="Manuel C.S."/>
            <person name="Stasiewicz M.J."/>
            <person name="Burrell A."/>
            <person name="Roof S."/>
            <person name="Strawn L."/>
            <person name="Fortes E.D."/>
            <person name="Nightingale K.K."/>
            <person name="Kephart D."/>
            <person name="Wiedmann M."/>
        </authorList>
    </citation>
    <scope>NUCLEOTIDE SEQUENCE [LARGE SCALE GENOMIC DNA]</scope>
    <source>
        <strain evidence="1 2">FSL S10-1187</strain>
    </source>
</reference>
<protein>
    <submittedName>
        <fullName evidence="1">Uncharacterized protein</fullName>
    </submittedName>
</protein>
<comment type="caution">
    <text evidence="1">The sequence shown here is derived from an EMBL/GenBank/DDBJ whole genome shotgun (WGS) entry which is preliminary data.</text>
</comment>
<keyword evidence="2" id="KW-1185">Reference proteome</keyword>
<accession>A0ABN0RBB8</accession>
<dbReference type="RefSeq" id="WP_036098636.1">
    <property type="nucleotide sequence ID" value="NZ_AODF01000061.1"/>
</dbReference>
<dbReference type="EMBL" id="AODF01000061">
    <property type="protein sequence ID" value="EUJ24249.1"/>
    <property type="molecule type" value="Genomic_DNA"/>
</dbReference>
<name>A0ABN0RBB8_9LIST</name>
<evidence type="ECO:0000313" key="1">
    <source>
        <dbReference type="EMBL" id="EUJ24249.1"/>
    </source>
</evidence>
<evidence type="ECO:0000313" key="2">
    <source>
        <dbReference type="Proteomes" id="UP000019249"/>
    </source>
</evidence>
<dbReference type="Proteomes" id="UP000019249">
    <property type="component" value="Unassembled WGS sequence"/>
</dbReference>
<organism evidence="1 2">
    <name type="scientific">Listeria floridensis FSL S10-1187</name>
    <dbReference type="NCBI Taxonomy" id="1265817"/>
    <lineage>
        <taxon>Bacteria</taxon>
        <taxon>Bacillati</taxon>
        <taxon>Bacillota</taxon>
        <taxon>Bacilli</taxon>
        <taxon>Bacillales</taxon>
        <taxon>Listeriaceae</taxon>
        <taxon>Listeria</taxon>
    </lineage>
</organism>